<sequence length="191" mass="21284">MKSFASFAVVTAILISTSIADDDDANANQAENYGSRLCANMNQESSRPELIEMKGNRTTCVLAFTEEVQYTTAVGTVLPEEIIFEVGEIGEFDLKLIDECPTDPYCYRVKNSPGGMFNGNYIYTAAANSTSEPDYIVVYDCRNGERRTQKAEFYRASQEIVDELESVFGLQVSLDELEDCVRKAEEAAEDR</sequence>
<keyword evidence="2" id="KW-1185">Reference proteome</keyword>
<evidence type="ECO:0000313" key="3">
    <source>
        <dbReference type="RefSeq" id="XP_003737821.1"/>
    </source>
</evidence>
<dbReference type="GeneID" id="100903583"/>
<accession>A0AAJ6QMM5</accession>
<feature type="signal peptide" evidence="1">
    <location>
        <begin position="1"/>
        <end position="20"/>
    </location>
</feature>
<gene>
    <name evidence="3" type="primary">LOC100903583</name>
</gene>
<keyword evidence="1" id="KW-0732">Signal</keyword>
<dbReference type="Proteomes" id="UP000694867">
    <property type="component" value="Unplaced"/>
</dbReference>
<feature type="chain" id="PRO_5042608458" evidence="1">
    <location>
        <begin position="21"/>
        <end position="191"/>
    </location>
</feature>
<dbReference type="KEGG" id="goe:100903583"/>
<evidence type="ECO:0000313" key="2">
    <source>
        <dbReference type="Proteomes" id="UP000694867"/>
    </source>
</evidence>
<proteinExistence type="predicted"/>
<dbReference type="AlphaFoldDB" id="A0AAJ6QMM5"/>
<name>A0AAJ6QMM5_9ACAR</name>
<dbReference type="RefSeq" id="XP_003737821.1">
    <property type="nucleotide sequence ID" value="XM_003737773.1"/>
</dbReference>
<organism evidence="2 3">
    <name type="scientific">Galendromus occidentalis</name>
    <name type="common">western predatory mite</name>
    <dbReference type="NCBI Taxonomy" id="34638"/>
    <lineage>
        <taxon>Eukaryota</taxon>
        <taxon>Metazoa</taxon>
        <taxon>Ecdysozoa</taxon>
        <taxon>Arthropoda</taxon>
        <taxon>Chelicerata</taxon>
        <taxon>Arachnida</taxon>
        <taxon>Acari</taxon>
        <taxon>Parasitiformes</taxon>
        <taxon>Mesostigmata</taxon>
        <taxon>Gamasina</taxon>
        <taxon>Phytoseioidea</taxon>
        <taxon>Phytoseiidae</taxon>
        <taxon>Typhlodrominae</taxon>
        <taxon>Galendromus</taxon>
    </lineage>
</organism>
<evidence type="ECO:0000256" key="1">
    <source>
        <dbReference type="SAM" id="SignalP"/>
    </source>
</evidence>
<reference evidence="3" key="1">
    <citation type="submission" date="2025-08" db="UniProtKB">
        <authorList>
            <consortium name="RefSeq"/>
        </authorList>
    </citation>
    <scope>IDENTIFICATION</scope>
</reference>
<protein>
    <submittedName>
        <fullName evidence="3">Uncharacterized protein LOC100903583</fullName>
    </submittedName>
</protein>